<dbReference type="GeneID" id="93486095"/>
<feature type="transmembrane region" description="Helical" evidence="5">
    <location>
        <begin position="57"/>
        <end position="84"/>
    </location>
</feature>
<evidence type="ECO:0000259" key="6">
    <source>
        <dbReference type="Pfam" id="PF04893"/>
    </source>
</evidence>
<sequence>MLSNALELLYDVITRPQWAFYRITHTDARGEAVIVFILSTLITSLASVGLMPNALGAAFAVSLIGGILYFALGGALMHFCASLLGGVGTVQGLLQALPFALFPNALTALGVILNFLPAAVNAPLFDALTLVVTCWTIFLLVTALQKNYGISLGRAVCTLLFPFIGFLLLVTFLIVAFFWLFLANMPMWSGALEELGRF</sequence>
<dbReference type="GO" id="GO:0016020">
    <property type="term" value="C:membrane"/>
    <property type="evidence" value="ECO:0007669"/>
    <property type="project" value="UniProtKB-SubCell"/>
</dbReference>
<keyword evidence="3 5" id="KW-1133">Transmembrane helix</keyword>
<evidence type="ECO:0000313" key="8">
    <source>
        <dbReference type="Proteomes" id="UP000591941"/>
    </source>
</evidence>
<proteinExistence type="predicted"/>
<keyword evidence="4 5" id="KW-0472">Membrane</keyword>
<dbReference type="EMBL" id="JACHHI010000003">
    <property type="protein sequence ID" value="MBB6477784.1"/>
    <property type="molecule type" value="Genomic_DNA"/>
</dbReference>
<comment type="subcellular location">
    <subcellularLocation>
        <location evidence="1">Membrane</location>
        <topology evidence="1">Multi-pass membrane protein</topology>
    </subcellularLocation>
</comment>
<name>A0A841QYU1_9FIRM</name>
<evidence type="ECO:0000256" key="4">
    <source>
        <dbReference type="ARBA" id="ARBA00023136"/>
    </source>
</evidence>
<keyword evidence="8" id="KW-1185">Reference proteome</keyword>
<feature type="transmembrane region" description="Helical" evidence="5">
    <location>
        <begin position="122"/>
        <end position="144"/>
    </location>
</feature>
<accession>A0A841QYU1</accession>
<gene>
    <name evidence="7" type="ORF">HNR45_000817</name>
</gene>
<reference evidence="7 8" key="1">
    <citation type="submission" date="2020-08" db="EMBL/GenBank/DDBJ databases">
        <title>Genomic Encyclopedia of Type Strains, Phase IV (KMG-IV): sequencing the most valuable type-strain genomes for metagenomic binning, comparative biology and taxonomic classification.</title>
        <authorList>
            <person name="Goeker M."/>
        </authorList>
    </citation>
    <scope>NUCLEOTIDE SEQUENCE [LARGE SCALE GENOMIC DNA]</scope>
    <source>
        <strain evidence="7 8">DSM 21255</strain>
    </source>
</reference>
<organism evidence="7 8">
    <name type="scientific">Negativicoccus succinicivorans</name>
    <dbReference type="NCBI Taxonomy" id="620903"/>
    <lineage>
        <taxon>Bacteria</taxon>
        <taxon>Bacillati</taxon>
        <taxon>Bacillota</taxon>
        <taxon>Negativicutes</taxon>
        <taxon>Veillonellales</taxon>
        <taxon>Veillonellaceae</taxon>
        <taxon>Negativicoccus</taxon>
    </lineage>
</organism>
<feature type="transmembrane region" description="Helical" evidence="5">
    <location>
        <begin position="32"/>
        <end position="51"/>
    </location>
</feature>
<evidence type="ECO:0000313" key="7">
    <source>
        <dbReference type="EMBL" id="MBB6477784.1"/>
    </source>
</evidence>
<dbReference type="RefSeq" id="WP_159822742.1">
    <property type="nucleotide sequence ID" value="NZ_CABWNB010000002.1"/>
</dbReference>
<dbReference type="Proteomes" id="UP000591941">
    <property type="component" value="Unassembled WGS sequence"/>
</dbReference>
<keyword evidence="2 5" id="KW-0812">Transmembrane</keyword>
<feature type="transmembrane region" description="Helical" evidence="5">
    <location>
        <begin position="96"/>
        <end position="116"/>
    </location>
</feature>
<feature type="transmembrane region" description="Helical" evidence="5">
    <location>
        <begin position="156"/>
        <end position="182"/>
    </location>
</feature>
<dbReference type="Pfam" id="PF04893">
    <property type="entry name" value="Yip1"/>
    <property type="match status" value="1"/>
</dbReference>
<comment type="caution">
    <text evidence="7">The sequence shown here is derived from an EMBL/GenBank/DDBJ whole genome shotgun (WGS) entry which is preliminary data.</text>
</comment>
<evidence type="ECO:0000256" key="2">
    <source>
        <dbReference type="ARBA" id="ARBA00022692"/>
    </source>
</evidence>
<dbReference type="AlphaFoldDB" id="A0A841QYU1"/>
<evidence type="ECO:0000256" key="3">
    <source>
        <dbReference type="ARBA" id="ARBA00022989"/>
    </source>
</evidence>
<protein>
    <recommendedName>
        <fullName evidence="6">Yip1 domain-containing protein</fullName>
    </recommendedName>
</protein>
<evidence type="ECO:0000256" key="1">
    <source>
        <dbReference type="ARBA" id="ARBA00004141"/>
    </source>
</evidence>
<dbReference type="InterPro" id="IPR006977">
    <property type="entry name" value="Yip1_dom"/>
</dbReference>
<feature type="domain" description="Yip1" evidence="6">
    <location>
        <begin position="11"/>
        <end position="171"/>
    </location>
</feature>
<evidence type="ECO:0000256" key="5">
    <source>
        <dbReference type="SAM" id="Phobius"/>
    </source>
</evidence>